<dbReference type="Pfam" id="PF19134">
    <property type="entry name" value="DUF5817"/>
    <property type="match status" value="1"/>
</dbReference>
<dbReference type="KEGG" id="srub:C2R22_15945"/>
<evidence type="ECO:0000313" key="4">
    <source>
        <dbReference type="EMBL" id="AUV82950.1"/>
    </source>
</evidence>
<dbReference type="GeneID" id="35593615"/>
<feature type="region of interest" description="Disordered" evidence="1">
    <location>
        <begin position="98"/>
        <end position="118"/>
    </location>
</feature>
<dbReference type="AlphaFoldDB" id="A0A2I8VLZ2"/>
<sequence length="172" mass="19114">MYAVVGCTDCAALWLLSDPASSKTARCPRCGRRHQTRKLKRLFESDDRDTARQARAELLAKKQGASEAFSDLETVAEMEAETETPVIDDREYLEESGLDADEVAAAGREETRSRTRDEVVRDAIREGDRPTEGEIVAYADEHGVPAAAARDLLAKLTRRGDVSESRGRYRLL</sequence>
<keyword evidence="5" id="KW-1185">Reference proteome</keyword>
<gene>
    <name evidence="4" type="ORF">C2R22_15945</name>
</gene>
<protein>
    <submittedName>
        <fullName evidence="4">Replication protein H</fullName>
    </submittedName>
</protein>
<dbReference type="InterPro" id="IPR053849">
    <property type="entry name" value="DUF5817_C"/>
</dbReference>
<dbReference type="InterPro" id="IPR043855">
    <property type="entry name" value="DUF5817"/>
</dbReference>
<dbReference type="Gene3D" id="3.90.820.10">
    <property type="entry name" value="Structural Genomics, Unknown Function 30-nov-00 1gh9 Mol_id"/>
    <property type="match status" value="1"/>
</dbReference>
<feature type="domain" description="DUF5817" evidence="2">
    <location>
        <begin position="2"/>
        <end position="60"/>
    </location>
</feature>
<accession>A0A2I8VLZ2</accession>
<organism evidence="4 5">
    <name type="scientific">Salinigranum rubrum</name>
    <dbReference type="NCBI Taxonomy" id="755307"/>
    <lineage>
        <taxon>Archaea</taxon>
        <taxon>Methanobacteriati</taxon>
        <taxon>Methanobacteriota</taxon>
        <taxon>Stenosarchaea group</taxon>
        <taxon>Halobacteria</taxon>
        <taxon>Halobacteriales</taxon>
        <taxon>Haloferacaceae</taxon>
        <taxon>Salinigranum</taxon>
    </lineage>
</organism>
<dbReference type="RefSeq" id="WP_103426639.1">
    <property type="nucleotide sequence ID" value="NZ_CP026309.1"/>
</dbReference>
<feature type="compositionally biased region" description="Basic and acidic residues" evidence="1">
    <location>
        <begin position="107"/>
        <end position="118"/>
    </location>
</feature>
<proteinExistence type="predicted"/>
<evidence type="ECO:0000313" key="5">
    <source>
        <dbReference type="Proteomes" id="UP000236584"/>
    </source>
</evidence>
<name>A0A2I8VLZ2_9EURY</name>
<evidence type="ECO:0000256" key="1">
    <source>
        <dbReference type="SAM" id="MobiDB-lite"/>
    </source>
</evidence>
<feature type="domain" description="DUF5817" evidence="3">
    <location>
        <begin position="118"/>
        <end position="171"/>
    </location>
</feature>
<evidence type="ECO:0000259" key="3">
    <source>
        <dbReference type="Pfam" id="PF22798"/>
    </source>
</evidence>
<reference evidence="4 5" key="1">
    <citation type="submission" date="2018-01" db="EMBL/GenBank/DDBJ databases">
        <title>Complete genome sequence of Salinigranum rubrum GX10T, an extremely halophilic archaeon isolated from a marine solar saltern.</title>
        <authorList>
            <person name="Han S."/>
        </authorList>
    </citation>
    <scope>NUCLEOTIDE SEQUENCE [LARGE SCALE GENOMIC DNA]</scope>
    <source>
        <strain evidence="4 5">GX10</strain>
    </source>
</reference>
<evidence type="ECO:0000259" key="2">
    <source>
        <dbReference type="Pfam" id="PF19134"/>
    </source>
</evidence>
<dbReference type="Pfam" id="PF22798">
    <property type="entry name" value="DUF5817_CT"/>
    <property type="match status" value="1"/>
</dbReference>
<dbReference type="Proteomes" id="UP000236584">
    <property type="component" value="Chromosome"/>
</dbReference>
<dbReference type="OrthoDB" id="142616at2157"/>
<dbReference type="EMBL" id="CP026309">
    <property type="protein sequence ID" value="AUV82950.1"/>
    <property type="molecule type" value="Genomic_DNA"/>
</dbReference>